<dbReference type="Pfam" id="PF01812">
    <property type="entry name" value="5-FTHF_cyc-lig"/>
    <property type="match status" value="1"/>
</dbReference>
<keyword evidence="1" id="KW-0460">Magnesium</keyword>
<evidence type="ECO:0000313" key="2">
    <source>
        <dbReference type="EMBL" id="MBV7389936.1"/>
    </source>
</evidence>
<sequence>MSPINKKEKRNQMIQTLKEISLSEKGRRAQAIYQELFASQTWQAARSIGVIISSEIEFPTAPIINEAFLTQKKVAVPKSMPGRRLVFHWINQNTAFYTSKFGVQEPDTENEAIKEQIDLLIVPGLVFSHQGKRIGFGGGFYDRYLVDYQGETVSLLYREQLSDDWQAAEYDIPVKQLFIAE</sequence>
<comment type="caution">
    <text evidence="2">The sequence shown here is derived from an EMBL/GenBank/DDBJ whole genome shotgun (WGS) entry which is preliminary data.</text>
</comment>
<dbReference type="PANTHER" id="PTHR23407:SF1">
    <property type="entry name" value="5-FORMYLTETRAHYDROFOLATE CYCLO-LIGASE"/>
    <property type="match status" value="1"/>
</dbReference>
<reference evidence="2 3" key="1">
    <citation type="submission" date="2021-06" db="EMBL/GenBank/DDBJ databases">
        <title>Enterococcus alishanensis sp. nov., a novel lactic acid bacterium isolated from fresh coffee beans.</title>
        <authorList>
            <person name="Chen Y.-S."/>
        </authorList>
    </citation>
    <scope>NUCLEOTIDE SEQUENCE [LARGE SCALE GENOMIC DNA]</scope>
    <source>
        <strain evidence="2 3">ALS3</strain>
    </source>
</reference>
<accession>A0ABS6TAK1</accession>
<organism evidence="2 3">
    <name type="scientific">Enterococcus alishanensis</name>
    <dbReference type="NCBI Taxonomy" id="1303817"/>
    <lineage>
        <taxon>Bacteria</taxon>
        <taxon>Bacillati</taxon>
        <taxon>Bacillota</taxon>
        <taxon>Bacilli</taxon>
        <taxon>Lactobacillales</taxon>
        <taxon>Enterococcaceae</taxon>
        <taxon>Enterococcus</taxon>
    </lineage>
</organism>
<dbReference type="Proteomes" id="UP000774130">
    <property type="component" value="Unassembled WGS sequence"/>
</dbReference>
<proteinExistence type="inferred from homology"/>
<evidence type="ECO:0000256" key="1">
    <source>
        <dbReference type="RuleBase" id="RU361279"/>
    </source>
</evidence>
<name>A0ABS6TAK1_9ENTE</name>
<dbReference type="RefSeq" id="WP_218324993.1">
    <property type="nucleotide sequence ID" value="NZ_JAHUZB010000002.1"/>
</dbReference>
<comment type="catalytic activity">
    <reaction evidence="1">
        <text>(6S)-5-formyl-5,6,7,8-tetrahydrofolate + ATP = (6R)-5,10-methenyltetrahydrofolate + ADP + phosphate</text>
        <dbReference type="Rhea" id="RHEA:10488"/>
        <dbReference type="ChEBI" id="CHEBI:30616"/>
        <dbReference type="ChEBI" id="CHEBI:43474"/>
        <dbReference type="ChEBI" id="CHEBI:57455"/>
        <dbReference type="ChEBI" id="CHEBI:57457"/>
        <dbReference type="ChEBI" id="CHEBI:456216"/>
        <dbReference type="EC" id="6.3.3.2"/>
    </reaction>
</comment>
<keyword evidence="1" id="KW-0547">Nucleotide-binding</keyword>
<dbReference type="PIRSF" id="PIRSF006806">
    <property type="entry name" value="FTHF_cligase"/>
    <property type="match status" value="1"/>
</dbReference>
<dbReference type="GO" id="GO:0030272">
    <property type="term" value="F:5-formyltetrahydrofolate cyclo-ligase activity"/>
    <property type="evidence" value="ECO:0007669"/>
    <property type="project" value="UniProtKB-EC"/>
</dbReference>
<keyword evidence="1" id="KW-0479">Metal-binding</keyword>
<dbReference type="PANTHER" id="PTHR23407">
    <property type="entry name" value="ATPASE INHIBITOR/5-FORMYLTETRAHYDROFOLATE CYCLO-LIGASE"/>
    <property type="match status" value="1"/>
</dbReference>
<gene>
    <name evidence="2" type="ORF">KUA55_04535</name>
</gene>
<dbReference type="EC" id="6.3.3.2" evidence="1"/>
<comment type="cofactor">
    <cofactor evidence="1">
        <name>Mg(2+)</name>
        <dbReference type="ChEBI" id="CHEBI:18420"/>
    </cofactor>
</comment>
<keyword evidence="3" id="KW-1185">Reference proteome</keyword>
<evidence type="ECO:0000313" key="3">
    <source>
        <dbReference type="Proteomes" id="UP000774130"/>
    </source>
</evidence>
<keyword evidence="1" id="KW-0067">ATP-binding</keyword>
<comment type="similarity">
    <text evidence="1">Belongs to the 5-formyltetrahydrofolate cyclo-ligase family.</text>
</comment>
<protein>
    <recommendedName>
        <fullName evidence="1">5-formyltetrahydrofolate cyclo-ligase</fullName>
        <ecNumber evidence="1">6.3.3.2</ecNumber>
    </recommendedName>
</protein>
<dbReference type="NCBIfam" id="TIGR02727">
    <property type="entry name" value="MTHFS_bact"/>
    <property type="match status" value="1"/>
</dbReference>
<dbReference type="EMBL" id="JAHUZB010000002">
    <property type="protein sequence ID" value="MBV7389936.1"/>
    <property type="molecule type" value="Genomic_DNA"/>
</dbReference>
<keyword evidence="2" id="KW-0436">Ligase</keyword>
<dbReference type="InterPro" id="IPR002698">
    <property type="entry name" value="FTHF_cligase"/>
</dbReference>